<comment type="caution">
    <text evidence="4">The sequence shown here is derived from an EMBL/GenBank/DDBJ whole genome shotgun (WGS) entry which is preliminary data.</text>
</comment>
<dbReference type="NCBIfam" id="TIGR00040">
    <property type="entry name" value="yfcE"/>
    <property type="match status" value="1"/>
</dbReference>
<dbReference type="Pfam" id="PF12850">
    <property type="entry name" value="Metallophos_2"/>
    <property type="match status" value="1"/>
</dbReference>
<name>A0ABQ1LA92_9BURK</name>
<comment type="cofactor">
    <cofactor evidence="2">
        <name>a divalent metal cation</name>
        <dbReference type="ChEBI" id="CHEBI:60240"/>
    </cofactor>
</comment>
<evidence type="ECO:0000313" key="5">
    <source>
        <dbReference type="Proteomes" id="UP000602004"/>
    </source>
</evidence>
<proteinExistence type="inferred from homology"/>
<evidence type="ECO:0000313" key="4">
    <source>
        <dbReference type="EMBL" id="GGC22051.1"/>
    </source>
</evidence>
<evidence type="ECO:0000256" key="1">
    <source>
        <dbReference type="ARBA" id="ARBA00008950"/>
    </source>
</evidence>
<evidence type="ECO:0000259" key="3">
    <source>
        <dbReference type="Pfam" id="PF12850"/>
    </source>
</evidence>
<feature type="domain" description="Calcineurin-like phosphoesterase" evidence="3">
    <location>
        <begin position="13"/>
        <end position="149"/>
    </location>
</feature>
<comment type="similarity">
    <text evidence="1 2">Belongs to the metallophosphoesterase superfamily. YfcE family.</text>
</comment>
<sequence length="163" mass="17054">MMTSRIPSSVATRIGLISDTHNLVRPEVLQYLAGCDAIIHAGDICNQTVLDALARIAPVTAVRGNNDIGEPVASLPTHVKLTVQQVTILVVHDIADVAGDPRSEGIGVVVTGHSHKPAISERDGVLFVNPGSAGPRRFKLPISAGMLVIEGAHVSATFDSLVT</sequence>
<gene>
    <name evidence="4" type="ORF">GCM10011400_05540</name>
</gene>
<dbReference type="EMBL" id="BMHL01000001">
    <property type="protein sequence ID" value="GGC22051.1"/>
    <property type="molecule type" value="Genomic_DNA"/>
</dbReference>
<organism evidence="4 5">
    <name type="scientific">Paraburkholderia caffeinilytica</name>
    <dbReference type="NCBI Taxonomy" id="1761016"/>
    <lineage>
        <taxon>Bacteria</taxon>
        <taxon>Pseudomonadati</taxon>
        <taxon>Pseudomonadota</taxon>
        <taxon>Betaproteobacteria</taxon>
        <taxon>Burkholderiales</taxon>
        <taxon>Burkholderiaceae</taxon>
        <taxon>Paraburkholderia</taxon>
    </lineage>
</organism>
<reference evidence="5" key="1">
    <citation type="journal article" date="2019" name="Int. J. Syst. Evol. Microbiol.">
        <title>The Global Catalogue of Microorganisms (GCM) 10K type strain sequencing project: providing services to taxonomists for standard genome sequencing and annotation.</title>
        <authorList>
            <consortium name="The Broad Institute Genomics Platform"/>
            <consortium name="The Broad Institute Genome Sequencing Center for Infectious Disease"/>
            <person name="Wu L."/>
            <person name="Ma J."/>
        </authorList>
    </citation>
    <scope>NUCLEOTIDE SEQUENCE [LARGE SCALE GENOMIC DNA]</scope>
    <source>
        <strain evidence="5">CGMCC 1.15103</strain>
    </source>
</reference>
<dbReference type="Proteomes" id="UP000602004">
    <property type="component" value="Unassembled WGS sequence"/>
</dbReference>
<keyword evidence="2" id="KW-0479">Metal-binding</keyword>
<dbReference type="SUPFAM" id="SSF56300">
    <property type="entry name" value="Metallo-dependent phosphatases"/>
    <property type="match status" value="1"/>
</dbReference>
<dbReference type="PANTHER" id="PTHR11124">
    <property type="entry name" value="VACUOLAR SORTING PROTEIN VPS29"/>
    <property type="match status" value="1"/>
</dbReference>
<protein>
    <recommendedName>
        <fullName evidence="2">Phosphoesterase</fullName>
        <ecNumber evidence="2">3.1.4.-</ecNumber>
    </recommendedName>
</protein>
<keyword evidence="5" id="KW-1185">Reference proteome</keyword>
<dbReference type="InterPro" id="IPR024654">
    <property type="entry name" value="Calcineurin-like_PHP_lpxH"/>
</dbReference>
<dbReference type="InterPro" id="IPR029052">
    <property type="entry name" value="Metallo-depent_PP-like"/>
</dbReference>
<accession>A0ABQ1LA92</accession>
<dbReference type="Gene3D" id="3.60.21.10">
    <property type="match status" value="1"/>
</dbReference>
<dbReference type="EC" id="3.1.4.-" evidence="2"/>
<evidence type="ECO:0000256" key="2">
    <source>
        <dbReference type="RuleBase" id="RU362039"/>
    </source>
</evidence>
<dbReference type="InterPro" id="IPR000979">
    <property type="entry name" value="Phosphodiesterase_MJ0936/Vps29"/>
</dbReference>